<accession>A0A6A5G4W4</accession>
<dbReference type="KEGG" id="crq:GCK72_016532"/>
<dbReference type="PANTHER" id="PTHR47921">
    <property type="entry name" value="PROTEIN CBG14847-RELATED"/>
    <property type="match status" value="1"/>
</dbReference>
<dbReference type="GeneID" id="9818615"/>
<protein>
    <submittedName>
        <fullName evidence="2">Uncharacterized protein</fullName>
    </submittedName>
</protein>
<dbReference type="Proteomes" id="UP000483820">
    <property type="component" value="Chromosome V"/>
</dbReference>
<feature type="chain" id="PRO_5025596789" evidence="1">
    <location>
        <begin position="18"/>
        <end position="144"/>
    </location>
</feature>
<proteinExistence type="predicted"/>
<evidence type="ECO:0000313" key="3">
    <source>
        <dbReference type="Proteomes" id="UP000483820"/>
    </source>
</evidence>
<gene>
    <name evidence="2" type="ORF">GCK72_016532</name>
</gene>
<dbReference type="CTD" id="9818615"/>
<comment type="caution">
    <text evidence="2">The sequence shown here is derived from an EMBL/GenBank/DDBJ whole genome shotgun (WGS) entry which is preliminary data.</text>
</comment>
<dbReference type="RefSeq" id="XP_053580466.1">
    <property type="nucleotide sequence ID" value="XM_053731553.1"/>
</dbReference>
<evidence type="ECO:0000256" key="1">
    <source>
        <dbReference type="SAM" id="SignalP"/>
    </source>
</evidence>
<evidence type="ECO:0000313" key="2">
    <source>
        <dbReference type="EMBL" id="KAF1749987.1"/>
    </source>
</evidence>
<organism evidence="2 3">
    <name type="scientific">Caenorhabditis remanei</name>
    <name type="common">Caenorhabditis vulgaris</name>
    <dbReference type="NCBI Taxonomy" id="31234"/>
    <lineage>
        <taxon>Eukaryota</taxon>
        <taxon>Metazoa</taxon>
        <taxon>Ecdysozoa</taxon>
        <taxon>Nematoda</taxon>
        <taxon>Chromadorea</taxon>
        <taxon>Rhabditida</taxon>
        <taxon>Rhabditina</taxon>
        <taxon>Rhabditomorpha</taxon>
        <taxon>Rhabditoidea</taxon>
        <taxon>Rhabditidae</taxon>
        <taxon>Peloderinae</taxon>
        <taxon>Caenorhabditis</taxon>
    </lineage>
</organism>
<dbReference type="Pfam" id="PF03380">
    <property type="entry name" value="DUF282"/>
    <property type="match status" value="1"/>
</dbReference>
<dbReference type="InterPro" id="IPR005044">
    <property type="entry name" value="DUF282_CAE_spp"/>
</dbReference>
<reference evidence="2 3" key="1">
    <citation type="submission" date="2019-12" db="EMBL/GenBank/DDBJ databases">
        <title>Chromosome-level assembly of the Caenorhabditis remanei genome.</title>
        <authorList>
            <person name="Teterina A.A."/>
            <person name="Willis J.H."/>
            <person name="Phillips P.C."/>
        </authorList>
    </citation>
    <scope>NUCLEOTIDE SEQUENCE [LARGE SCALE GENOMIC DNA]</scope>
    <source>
        <strain evidence="2 3">PX506</strain>
        <tissue evidence="2">Whole organism</tissue>
    </source>
</reference>
<sequence>MISYFLICLVLVQLSKACIPTQNVDPYPCKTCAKVYDSTCQGTGIPSPSNWCATASDVGVSYTLGPIDPEYWVYNTEDDTCWTILSCPSGTSARYLLTGGITSEGNYGGMETVSFCKESGVGAGEWAVWLGEHIPLDSMRCQNV</sequence>
<dbReference type="AlphaFoldDB" id="A0A6A5G4W4"/>
<dbReference type="EMBL" id="WUAV01000005">
    <property type="protein sequence ID" value="KAF1749987.1"/>
    <property type="molecule type" value="Genomic_DNA"/>
</dbReference>
<feature type="signal peptide" evidence="1">
    <location>
        <begin position="1"/>
        <end position="17"/>
    </location>
</feature>
<name>A0A6A5G4W4_CAERE</name>
<keyword evidence="1" id="KW-0732">Signal</keyword>